<dbReference type="Pfam" id="PF07730">
    <property type="entry name" value="HisKA_3"/>
    <property type="match status" value="1"/>
</dbReference>
<keyword evidence="9" id="KW-0472">Membrane</keyword>
<keyword evidence="4" id="KW-0808">Transferase</keyword>
<evidence type="ECO:0000256" key="9">
    <source>
        <dbReference type="SAM" id="Phobius"/>
    </source>
</evidence>
<evidence type="ECO:0000256" key="3">
    <source>
        <dbReference type="ARBA" id="ARBA00022553"/>
    </source>
</evidence>
<keyword evidence="7" id="KW-0067">ATP-binding</keyword>
<dbReference type="Proteomes" id="UP001596098">
    <property type="component" value="Unassembled WGS sequence"/>
</dbReference>
<keyword evidence="14" id="KW-1185">Reference proteome</keyword>
<evidence type="ECO:0000259" key="10">
    <source>
        <dbReference type="Pfam" id="PF02518"/>
    </source>
</evidence>
<feature type="domain" description="Histidine kinase/HSP90-like ATPase" evidence="10">
    <location>
        <begin position="347"/>
        <end position="433"/>
    </location>
</feature>
<dbReference type="CDD" id="cd16917">
    <property type="entry name" value="HATPase_UhpB-NarQ-NarX-like"/>
    <property type="match status" value="1"/>
</dbReference>
<dbReference type="InterPro" id="IPR050482">
    <property type="entry name" value="Sensor_HK_TwoCompSys"/>
</dbReference>
<dbReference type="InterPro" id="IPR036890">
    <property type="entry name" value="HATPase_C_sf"/>
</dbReference>
<comment type="catalytic activity">
    <reaction evidence="1">
        <text>ATP + protein L-histidine = ADP + protein N-phospho-L-histidine.</text>
        <dbReference type="EC" id="2.7.13.3"/>
    </reaction>
</comment>
<evidence type="ECO:0000256" key="6">
    <source>
        <dbReference type="ARBA" id="ARBA00022777"/>
    </source>
</evidence>
<gene>
    <name evidence="13" type="ORF">ACFPWU_11300</name>
</gene>
<evidence type="ECO:0000259" key="11">
    <source>
        <dbReference type="Pfam" id="PF07730"/>
    </source>
</evidence>
<keyword evidence="5" id="KW-0547">Nucleotide-binding</keyword>
<evidence type="ECO:0000313" key="13">
    <source>
        <dbReference type="EMBL" id="MFC6154242.1"/>
    </source>
</evidence>
<keyword evidence="3" id="KW-0597">Phosphoprotein</keyword>
<dbReference type="Gene3D" id="3.30.565.10">
    <property type="entry name" value="Histidine kinase-like ATPase, C-terminal domain"/>
    <property type="match status" value="1"/>
</dbReference>
<dbReference type="PANTHER" id="PTHR24421">
    <property type="entry name" value="NITRATE/NITRITE SENSOR PROTEIN NARX-RELATED"/>
    <property type="match status" value="1"/>
</dbReference>
<proteinExistence type="predicted"/>
<evidence type="ECO:0000313" key="14">
    <source>
        <dbReference type="Proteomes" id="UP001596098"/>
    </source>
</evidence>
<feature type="domain" description="Putative sensor" evidence="12">
    <location>
        <begin position="32"/>
        <end position="216"/>
    </location>
</feature>
<reference evidence="14" key="1">
    <citation type="journal article" date="2019" name="Int. J. Syst. Evol. Microbiol.">
        <title>The Global Catalogue of Microorganisms (GCM) 10K type strain sequencing project: providing services to taxonomists for standard genome sequencing and annotation.</title>
        <authorList>
            <consortium name="The Broad Institute Genomics Platform"/>
            <consortium name="The Broad Institute Genome Sequencing Center for Infectious Disease"/>
            <person name="Wu L."/>
            <person name="Ma J."/>
        </authorList>
    </citation>
    <scope>NUCLEOTIDE SEQUENCE [LARGE SCALE GENOMIC DNA]</scope>
    <source>
        <strain evidence="14">DFY28</strain>
    </source>
</reference>
<keyword evidence="8" id="KW-0902">Two-component regulatory system</keyword>
<dbReference type="RefSeq" id="WP_128221575.1">
    <property type="nucleotide sequence ID" value="NZ_CP034929.1"/>
</dbReference>
<dbReference type="InterPro" id="IPR011712">
    <property type="entry name" value="Sig_transdc_His_kin_sub3_dim/P"/>
</dbReference>
<evidence type="ECO:0000256" key="7">
    <source>
        <dbReference type="ARBA" id="ARBA00022840"/>
    </source>
</evidence>
<sequence length="434" mass="46523">MLNNQDATVGVTPETPVRRRPLGRRLLLDSAYSVTSLPIGVATLVIVSVGLTAGAGMLVVWVGLPILVATLVTASWFARFERWRLEQWLDRDVARPLYRPARAHQPLLTRLLMPLRDPQKWLDVLWSLVGWLPGTVSFMVVVVLWAEVLGGATYALWGNVGRENFTLVSDLTKLLGAEYGRAEAIWFHAASAVVAALVLPWGVRGAAWVSAASADLVLNARGAVDARVRRADEARAAAQSAEAVALRRLERDIHDGPQQRLVRLGMDLGRAKRLQTTDPERAELILDDALRQARDTLDELRSLSRGIAPPLLVDRGLGVALDELAARSAVPVTMTHAVPSGLGPHVETAVYFTVSEALTNVAKHSGAESATVEVGPDGDVLLVRVTDTGAGGAHLGKGHGLAGLRQRVAAVEGTFDVRSPLGGPTVVTARIPLQ</sequence>
<evidence type="ECO:0000259" key="12">
    <source>
        <dbReference type="Pfam" id="PF13796"/>
    </source>
</evidence>
<feature type="transmembrane region" description="Helical" evidence="9">
    <location>
        <begin position="26"/>
        <end position="52"/>
    </location>
</feature>
<dbReference type="InterPro" id="IPR003594">
    <property type="entry name" value="HATPase_dom"/>
</dbReference>
<keyword evidence="9" id="KW-1133">Transmembrane helix</keyword>
<protein>
    <recommendedName>
        <fullName evidence="2">histidine kinase</fullName>
        <ecNumber evidence="2">2.7.13.3</ecNumber>
    </recommendedName>
</protein>
<evidence type="ECO:0000256" key="1">
    <source>
        <dbReference type="ARBA" id="ARBA00000085"/>
    </source>
</evidence>
<keyword evidence="9" id="KW-0812">Transmembrane</keyword>
<evidence type="ECO:0000256" key="8">
    <source>
        <dbReference type="ARBA" id="ARBA00023012"/>
    </source>
</evidence>
<feature type="transmembrane region" description="Helical" evidence="9">
    <location>
        <begin position="124"/>
        <end position="146"/>
    </location>
</feature>
<keyword evidence="6 13" id="KW-0418">Kinase</keyword>
<dbReference type="InterPro" id="IPR025828">
    <property type="entry name" value="Put_sensor_dom"/>
</dbReference>
<accession>A0ABW1QZ28</accession>
<dbReference type="Pfam" id="PF02518">
    <property type="entry name" value="HATPase_c"/>
    <property type="match status" value="1"/>
</dbReference>
<dbReference type="PANTHER" id="PTHR24421:SF10">
    <property type="entry name" value="NITRATE_NITRITE SENSOR PROTEIN NARQ"/>
    <property type="match status" value="1"/>
</dbReference>
<comment type="caution">
    <text evidence="13">The sequence shown here is derived from an EMBL/GenBank/DDBJ whole genome shotgun (WGS) entry which is preliminary data.</text>
</comment>
<evidence type="ECO:0000256" key="2">
    <source>
        <dbReference type="ARBA" id="ARBA00012438"/>
    </source>
</evidence>
<evidence type="ECO:0000256" key="4">
    <source>
        <dbReference type="ARBA" id="ARBA00022679"/>
    </source>
</evidence>
<name>A0ABW1QZ28_9ACTN</name>
<evidence type="ECO:0000256" key="5">
    <source>
        <dbReference type="ARBA" id="ARBA00022741"/>
    </source>
</evidence>
<dbReference type="Gene3D" id="1.20.5.1930">
    <property type="match status" value="1"/>
</dbReference>
<dbReference type="EC" id="2.7.13.3" evidence="2"/>
<dbReference type="Pfam" id="PF13796">
    <property type="entry name" value="Sensor"/>
    <property type="match status" value="1"/>
</dbReference>
<organism evidence="13 14">
    <name type="scientific">Nocardioides yefusunii</name>
    <dbReference type="NCBI Taxonomy" id="2500546"/>
    <lineage>
        <taxon>Bacteria</taxon>
        <taxon>Bacillati</taxon>
        <taxon>Actinomycetota</taxon>
        <taxon>Actinomycetes</taxon>
        <taxon>Propionibacteriales</taxon>
        <taxon>Nocardioidaceae</taxon>
        <taxon>Nocardioides</taxon>
    </lineage>
</organism>
<dbReference type="GO" id="GO:0016301">
    <property type="term" value="F:kinase activity"/>
    <property type="evidence" value="ECO:0007669"/>
    <property type="project" value="UniProtKB-KW"/>
</dbReference>
<feature type="transmembrane region" description="Helical" evidence="9">
    <location>
        <begin position="58"/>
        <end position="78"/>
    </location>
</feature>
<feature type="domain" description="Signal transduction histidine kinase subgroup 3 dimerisation and phosphoacceptor" evidence="11">
    <location>
        <begin position="247"/>
        <end position="310"/>
    </location>
</feature>
<dbReference type="EMBL" id="JBHSQI010000005">
    <property type="protein sequence ID" value="MFC6154242.1"/>
    <property type="molecule type" value="Genomic_DNA"/>
</dbReference>
<dbReference type="SUPFAM" id="SSF55874">
    <property type="entry name" value="ATPase domain of HSP90 chaperone/DNA topoisomerase II/histidine kinase"/>
    <property type="match status" value="1"/>
</dbReference>